<dbReference type="EMBL" id="JBHSIT010000007">
    <property type="protein sequence ID" value="MFC4910498.1"/>
    <property type="molecule type" value="Genomic_DNA"/>
</dbReference>
<reference evidence="3" key="1">
    <citation type="journal article" date="2019" name="Int. J. Syst. Evol. Microbiol.">
        <title>The Global Catalogue of Microorganisms (GCM) 10K type strain sequencing project: providing services to taxonomists for standard genome sequencing and annotation.</title>
        <authorList>
            <consortium name="The Broad Institute Genomics Platform"/>
            <consortium name="The Broad Institute Genome Sequencing Center for Infectious Disease"/>
            <person name="Wu L."/>
            <person name="Ma J."/>
        </authorList>
    </citation>
    <scope>NUCLEOTIDE SEQUENCE [LARGE SCALE GENOMIC DNA]</scope>
    <source>
        <strain evidence="3">KLKA75</strain>
    </source>
</reference>
<evidence type="ECO:0000313" key="3">
    <source>
        <dbReference type="Proteomes" id="UP001595872"/>
    </source>
</evidence>
<proteinExistence type="predicted"/>
<dbReference type="SUPFAM" id="SSF53474">
    <property type="entry name" value="alpha/beta-Hydrolases"/>
    <property type="match status" value="1"/>
</dbReference>
<dbReference type="InterPro" id="IPR049492">
    <property type="entry name" value="BD-FAE-like_dom"/>
</dbReference>
<feature type="domain" description="BD-FAE-like" evidence="1">
    <location>
        <begin position="117"/>
        <end position="213"/>
    </location>
</feature>
<comment type="caution">
    <text evidence="2">The sequence shown here is derived from an EMBL/GenBank/DDBJ whole genome shotgun (WGS) entry which is preliminary data.</text>
</comment>
<protein>
    <recommendedName>
        <fullName evidence="1">BD-FAE-like domain-containing protein</fullName>
    </recommendedName>
</protein>
<gene>
    <name evidence="2" type="ORF">ACFPCY_24505</name>
</gene>
<sequence length="370" mass="38952">MGEVGRCAVLGVGLAVGFGGVAACGSGPEGAHSLRFHDRGSVLKDASVKVEGVTRAVRYRLYSGIPYVAAPVDAPHQILSVRVPVQISGRAVESSRAPILLDNSSSGKVADDQDAAALASGFVVVASAVRAGEGNGIVDLKAAVRYVRHNKGRLPGNVDRIIATGNGAGGGLAALLGASGGRGQYDDALDRLGAADASDRVYAVAASGPVTNLGGPDLKYDRSWLMANYLQPSGARYLKGLSEEQRALYLKRNPWIGWMGGRISFTFPDFLKHVGTTDVKAAADVQRRPVLRNAMDFVRQRNPARARHWWLRAGTADGDVPLTVVGNLASGLESLGDDVRATVDWDGTGRDAGSPAFLDWITRTAARRSR</sequence>
<dbReference type="Proteomes" id="UP001595872">
    <property type="component" value="Unassembled WGS sequence"/>
</dbReference>
<evidence type="ECO:0000313" key="2">
    <source>
        <dbReference type="EMBL" id="MFC4910498.1"/>
    </source>
</evidence>
<accession>A0ABV9U3R9</accession>
<organism evidence="2 3">
    <name type="scientific">Actinomadura gamaensis</name>
    <dbReference type="NCBI Taxonomy" id="1763541"/>
    <lineage>
        <taxon>Bacteria</taxon>
        <taxon>Bacillati</taxon>
        <taxon>Actinomycetota</taxon>
        <taxon>Actinomycetes</taxon>
        <taxon>Streptosporangiales</taxon>
        <taxon>Thermomonosporaceae</taxon>
        <taxon>Actinomadura</taxon>
    </lineage>
</organism>
<dbReference type="InterPro" id="IPR029058">
    <property type="entry name" value="AB_hydrolase_fold"/>
</dbReference>
<keyword evidence="3" id="KW-1185">Reference proteome</keyword>
<dbReference type="RefSeq" id="WP_378258897.1">
    <property type="nucleotide sequence ID" value="NZ_JBHSIT010000007.1"/>
</dbReference>
<dbReference type="PROSITE" id="PS51257">
    <property type="entry name" value="PROKAR_LIPOPROTEIN"/>
    <property type="match status" value="1"/>
</dbReference>
<dbReference type="Gene3D" id="3.40.50.1820">
    <property type="entry name" value="alpha/beta hydrolase"/>
    <property type="match status" value="2"/>
</dbReference>
<dbReference type="Pfam" id="PF20434">
    <property type="entry name" value="BD-FAE"/>
    <property type="match status" value="1"/>
</dbReference>
<evidence type="ECO:0000259" key="1">
    <source>
        <dbReference type="Pfam" id="PF20434"/>
    </source>
</evidence>
<name>A0ABV9U3R9_9ACTN</name>